<comment type="caution">
    <text evidence="1">The sequence shown here is derived from an EMBL/GenBank/DDBJ whole genome shotgun (WGS) entry which is preliminary data.</text>
</comment>
<proteinExistence type="predicted"/>
<accession>A0AAE0LVY6</accession>
<dbReference type="RefSeq" id="XP_062663082.1">
    <property type="nucleotide sequence ID" value="XM_062802191.1"/>
</dbReference>
<reference evidence="1" key="1">
    <citation type="journal article" date="2023" name="Mol. Phylogenet. Evol.">
        <title>Genome-scale phylogeny and comparative genomics of the fungal order Sordariales.</title>
        <authorList>
            <person name="Hensen N."/>
            <person name="Bonometti L."/>
            <person name="Westerberg I."/>
            <person name="Brannstrom I.O."/>
            <person name="Guillou S."/>
            <person name="Cros-Aarteil S."/>
            <person name="Calhoun S."/>
            <person name="Haridas S."/>
            <person name="Kuo A."/>
            <person name="Mondo S."/>
            <person name="Pangilinan J."/>
            <person name="Riley R."/>
            <person name="LaButti K."/>
            <person name="Andreopoulos B."/>
            <person name="Lipzen A."/>
            <person name="Chen C."/>
            <person name="Yan M."/>
            <person name="Daum C."/>
            <person name="Ng V."/>
            <person name="Clum A."/>
            <person name="Steindorff A."/>
            <person name="Ohm R.A."/>
            <person name="Martin F."/>
            <person name="Silar P."/>
            <person name="Natvig D.O."/>
            <person name="Lalanne C."/>
            <person name="Gautier V."/>
            <person name="Ament-Velasquez S.L."/>
            <person name="Kruys A."/>
            <person name="Hutchinson M.I."/>
            <person name="Powell A.J."/>
            <person name="Barry K."/>
            <person name="Miller A.N."/>
            <person name="Grigoriev I.V."/>
            <person name="Debuchy R."/>
            <person name="Gladieux P."/>
            <person name="Hiltunen Thoren M."/>
            <person name="Johannesson H."/>
        </authorList>
    </citation>
    <scope>NUCLEOTIDE SEQUENCE</scope>
    <source>
        <strain evidence="1">CBS 168.71</strain>
    </source>
</reference>
<reference evidence="1" key="2">
    <citation type="submission" date="2023-06" db="EMBL/GenBank/DDBJ databases">
        <authorList>
            <consortium name="Lawrence Berkeley National Laboratory"/>
            <person name="Haridas S."/>
            <person name="Hensen N."/>
            <person name="Bonometti L."/>
            <person name="Westerberg I."/>
            <person name="Brannstrom I.O."/>
            <person name="Guillou S."/>
            <person name="Cros-Aarteil S."/>
            <person name="Calhoun S."/>
            <person name="Kuo A."/>
            <person name="Mondo S."/>
            <person name="Pangilinan J."/>
            <person name="Riley R."/>
            <person name="Labutti K."/>
            <person name="Andreopoulos B."/>
            <person name="Lipzen A."/>
            <person name="Chen C."/>
            <person name="Yanf M."/>
            <person name="Daum C."/>
            <person name="Ng V."/>
            <person name="Clum A."/>
            <person name="Steindorff A."/>
            <person name="Ohm R."/>
            <person name="Martin F."/>
            <person name="Silar P."/>
            <person name="Natvig D."/>
            <person name="Lalanne C."/>
            <person name="Gautier V."/>
            <person name="Ament-Velasquez S.L."/>
            <person name="Kruys A."/>
            <person name="Hutchinson M.I."/>
            <person name="Powell A.J."/>
            <person name="Barry K."/>
            <person name="Miller A.N."/>
            <person name="Grigoriev I.V."/>
            <person name="Debuchy R."/>
            <person name="Gladieux P."/>
            <person name="Thoren M.H."/>
            <person name="Johannesson H."/>
        </authorList>
    </citation>
    <scope>NUCLEOTIDE SEQUENCE</scope>
    <source>
        <strain evidence="1">CBS 168.71</strain>
    </source>
</reference>
<dbReference type="EMBL" id="JAUEPN010000002">
    <property type="protein sequence ID" value="KAK3299568.1"/>
    <property type="molecule type" value="Genomic_DNA"/>
</dbReference>
<dbReference type="Proteomes" id="UP001278766">
    <property type="component" value="Unassembled WGS sequence"/>
</dbReference>
<evidence type="ECO:0000313" key="2">
    <source>
        <dbReference type="Proteomes" id="UP001278766"/>
    </source>
</evidence>
<dbReference type="GeneID" id="87839139"/>
<organism evidence="1 2">
    <name type="scientific">Chaetomium fimeti</name>
    <dbReference type="NCBI Taxonomy" id="1854472"/>
    <lineage>
        <taxon>Eukaryota</taxon>
        <taxon>Fungi</taxon>
        <taxon>Dikarya</taxon>
        <taxon>Ascomycota</taxon>
        <taxon>Pezizomycotina</taxon>
        <taxon>Sordariomycetes</taxon>
        <taxon>Sordariomycetidae</taxon>
        <taxon>Sordariales</taxon>
        <taxon>Chaetomiaceae</taxon>
        <taxon>Chaetomium</taxon>
    </lineage>
</organism>
<protein>
    <submittedName>
        <fullName evidence="1">Uncharacterized protein</fullName>
    </submittedName>
</protein>
<sequence length="119" mass="13585">MAGEQRLRVLGEHMSIKRSDTTQTCGNYCVCQQCRGFIEFQPVDHLGCRKAPKRCPGRKKRGDTVRYVDAEECSTCTLEAMTADPDLYIEYPEFEDPPHRPMELGLWMQGMGGRPRASR</sequence>
<evidence type="ECO:0000313" key="1">
    <source>
        <dbReference type="EMBL" id="KAK3299568.1"/>
    </source>
</evidence>
<keyword evidence="2" id="KW-1185">Reference proteome</keyword>
<name>A0AAE0LVY6_9PEZI</name>
<dbReference type="AlphaFoldDB" id="A0AAE0LVY6"/>
<gene>
    <name evidence="1" type="ORF">B0H64DRAFT_371897</name>
</gene>